<proteinExistence type="inferred from homology"/>
<comment type="caution">
    <text evidence="2">The sequence shown here is derived from an EMBL/GenBank/DDBJ whole genome shotgun (WGS) entry which is preliminary data.</text>
</comment>
<evidence type="ECO:0000313" key="2">
    <source>
        <dbReference type="EMBL" id="NEV90328.1"/>
    </source>
</evidence>
<dbReference type="InterPro" id="IPR005363">
    <property type="entry name" value="UPF0167"/>
</dbReference>
<name>A0A6B3QRE4_STRTE</name>
<accession>A0A6B3QRE4</accession>
<dbReference type="EMBL" id="JAAIFS010000006">
    <property type="protein sequence ID" value="NEV90328.1"/>
    <property type="molecule type" value="Genomic_DNA"/>
</dbReference>
<evidence type="ECO:0000256" key="1">
    <source>
        <dbReference type="ARBA" id="ARBA00008525"/>
    </source>
</evidence>
<dbReference type="RefSeq" id="WP_164460008.1">
    <property type="nucleotide sequence ID" value="NZ_JAAIFS010000006.1"/>
</dbReference>
<reference evidence="2" key="1">
    <citation type="journal article" date="2020" name="Microorganisms">
        <title>Isolation, Genomic and Metabolomic Characterization of Streptomyces tendae VITAKN with Quorum Sensing Inhibitory Activity from Southern India.</title>
        <authorList>
            <person name="Ishaque N.M."/>
            <person name="Burgsdorf I."/>
            <person name="Limlingan Malit J.J."/>
            <person name="Saha S."/>
            <person name="Teta R."/>
            <person name="Ewe D."/>
            <person name="Kannabiran K."/>
            <person name="Hrouzek P."/>
            <person name="Steindler L."/>
            <person name="Costantino V."/>
            <person name="Saurav K."/>
        </authorList>
    </citation>
    <scope>NUCLEOTIDE SEQUENCE</scope>
    <source>
        <strain evidence="2">VITAKN</strain>
    </source>
</reference>
<dbReference type="Pfam" id="PF03691">
    <property type="entry name" value="UPF0167"/>
    <property type="match status" value="1"/>
</dbReference>
<dbReference type="AlphaFoldDB" id="A0A6B3QRE4"/>
<gene>
    <name evidence="2" type="ORF">GUR47_27250</name>
</gene>
<protein>
    <submittedName>
        <fullName evidence="2">CbrC family protein</fullName>
    </submittedName>
</protein>
<comment type="similarity">
    <text evidence="1">Belongs to the UPF0167 family.</text>
</comment>
<sequence length="177" mass="19578">MSVDLPFFRYHPDPLASGSIRASAESCACCGRSTGWIYTATFYSAHEVSGRFCPWCIADGSAADRFEGEFTDSYGLDGVSDDVLHEVTRRTPGFHAWQDPHWLVHCHDAGAFVGEVGYTELAEHPEALDQLRADLRMDGCHDERQVERLLTHLGDGMTAMLFRCTDCGVHLAYADAS</sequence>
<organism evidence="2">
    <name type="scientific">Streptomyces tendae</name>
    <dbReference type="NCBI Taxonomy" id="1932"/>
    <lineage>
        <taxon>Bacteria</taxon>
        <taxon>Bacillati</taxon>
        <taxon>Actinomycetota</taxon>
        <taxon>Actinomycetes</taxon>
        <taxon>Kitasatosporales</taxon>
        <taxon>Streptomycetaceae</taxon>
        <taxon>Streptomyces</taxon>
    </lineage>
</organism>